<name>E4Z455_OIKDI</name>
<proteinExistence type="predicted"/>
<sequence length="95" mass="10762">RNIIISQWVLLSSKLNLITLVYIFIIFGAIVFTVFYLTVLGADPIAIILLVIFICLFILALVTLIMRTCCIWNKNDLQWIEKSVVEDNTDKGVSA</sequence>
<dbReference type="Proteomes" id="UP000011014">
    <property type="component" value="Unassembled WGS sequence"/>
</dbReference>
<keyword evidence="1" id="KW-0472">Membrane</keyword>
<keyword evidence="1" id="KW-1133">Transmembrane helix</keyword>
<evidence type="ECO:0000256" key="1">
    <source>
        <dbReference type="SAM" id="Phobius"/>
    </source>
</evidence>
<organism evidence="2">
    <name type="scientific">Oikopleura dioica</name>
    <name type="common">Tunicate</name>
    <dbReference type="NCBI Taxonomy" id="34765"/>
    <lineage>
        <taxon>Eukaryota</taxon>
        <taxon>Metazoa</taxon>
        <taxon>Chordata</taxon>
        <taxon>Tunicata</taxon>
        <taxon>Appendicularia</taxon>
        <taxon>Copelata</taxon>
        <taxon>Oikopleuridae</taxon>
        <taxon>Oikopleura</taxon>
    </lineage>
</organism>
<dbReference type="AlphaFoldDB" id="E4Z455"/>
<feature type="transmembrane region" description="Helical" evidence="1">
    <location>
        <begin position="20"/>
        <end position="39"/>
    </location>
</feature>
<dbReference type="EMBL" id="FN657203">
    <property type="protein sequence ID" value="CBY42483.1"/>
    <property type="molecule type" value="Genomic_DNA"/>
</dbReference>
<keyword evidence="1" id="KW-0812">Transmembrane</keyword>
<protein>
    <submittedName>
        <fullName evidence="2">Uncharacterized protein</fullName>
    </submittedName>
</protein>
<accession>E4Z455</accession>
<feature type="transmembrane region" description="Helical" evidence="1">
    <location>
        <begin position="45"/>
        <end position="66"/>
    </location>
</feature>
<evidence type="ECO:0000313" key="2">
    <source>
        <dbReference type="EMBL" id="CBY42483.1"/>
    </source>
</evidence>
<feature type="non-terminal residue" evidence="2">
    <location>
        <position position="1"/>
    </location>
</feature>
<reference evidence="2" key="1">
    <citation type="journal article" date="2010" name="Science">
        <title>Plasticity of animal genome architecture unmasked by rapid evolution of a pelagic tunicate.</title>
        <authorList>
            <person name="Denoeud F."/>
            <person name="Henriet S."/>
            <person name="Mungpakdee S."/>
            <person name="Aury J.M."/>
            <person name="Da Silva C."/>
            <person name="Brinkmann H."/>
            <person name="Mikhaleva J."/>
            <person name="Olsen L.C."/>
            <person name="Jubin C."/>
            <person name="Canestro C."/>
            <person name="Bouquet J.M."/>
            <person name="Danks G."/>
            <person name="Poulain J."/>
            <person name="Campsteijn C."/>
            <person name="Adamski M."/>
            <person name="Cross I."/>
            <person name="Yadetie F."/>
            <person name="Muffato M."/>
            <person name="Louis A."/>
            <person name="Butcher S."/>
            <person name="Tsagkogeorga G."/>
            <person name="Konrad A."/>
            <person name="Singh S."/>
            <person name="Jensen M.F."/>
            <person name="Cong E.H."/>
            <person name="Eikeseth-Otteraa H."/>
            <person name="Noel B."/>
            <person name="Anthouard V."/>
            <person name="Porcel B.M."/>
            <person name="Kachouri-Lafond R."/>
            <person name="Nishino A."/>
            <person name="Ugolini M."/>
            <person name="Chourrout P."/>
            <person name="Nishida H."/>
            <person name="Aasland R."/>
            <person name="Huzurbazar S."/>
            <person name="Westhof E."/>
            <person name="Delsuc F."/>
            <person name="Lehrach H."/>
            <person name="Reinhardt R."/>
            <person name="Weissenbach J."/>
            <person name="Roy S.W."/>
            <person name="Artiguenave F."/>
            <person name="Postlethwait J.H."/>
            <person name="Manak J.R."/>
            <person name="Thompson E.M."/>
            <person name="Jaillon O."/>
            <person name="Du Pasquier L."/>
            <person name="Boudinot P."/>
            <person name="Liberles D.A."/>
            <person name="Volff J.N."/>
            <person name="Philippe H."/>
            <person name="Lenhard B."/>
            <person name="Roest Crollius H."/>
            <person name="Wincker P."/>
            <person name="Chourrout D."/>
        </authorList>
    </citation>
    <scope>NUCLEOTIDE SEQUENCE [LARGE SCALE GENOMIC DNA]</scope>
</reference>
<gene>
    <name evidence="2" type="ORF">GSOID_T00026180001</name>
</gene>